<gene>
    <name evidence="2" type="ORF">AS188_10080</name>
    <name evidence="3" type="ORF">KFL01_08540</name>
</gene>
<evidence type="ECO:0000313" key="2">
    <source>
        <dbReference type="EMBL" id="ALU40032.1"/>
    </source>
</evidence>
<accession>A0A0U3HXE8</accession>
<feature type="signal peptide" evidence="1">
    <location>
        <begin position="1"/>
        <end position="30"/>
    </location>
</feature>
<keyword evidence="5" id="KW-1185">Reference proteome</keyword>
<dbReference type="KEGG" id="kfv:AS188_10080"/>
<reference evidence="3 5" key="2">
    <citation type="submission" date="2019-07" db="EMBL/GenBank/DDBJ databases">
        <title>Whole genome shotgun sequence of Kocuria flava NBRC 107626.</title>
        <authorList>
            <person name="Hosoyama A."/>
            <person name="Uohara A."/>
            <person name="Ohji S."/>
            <person name="Ichikawa N."/>
        </authorList>
    </citation>
    <scope>NUCLEOTIDE SEQUENCE [LARGE SCALE GENOMIC DNA]</scope>
    <source>
        <strain evidence="3 5">NBRC 107626</strain>
    </source>
</reference>
<dbReference type="EMBL" id="BJZR01000014">
    <property type="protein sequence ID" value="GEO91548.1"/>
    <property type="molecule type" value="Genomic_DNA"/>
</dbReference>
<protein>
    <submittedName>
        <fullName evidence="2">Uncharacterized protein</fullName>
    </submittedName>
</protein>
<reference evidence="2 4" key="1">
    <citation type="submission" date="2015-11" db="EMBL/GenBank/DDBJ databases">
        <title>Complete Genome Sequence of Kocuria flava strain HO-9041.</title>
        <authorList>
            <person name="Zhou M."/>
            <person name="Dai J."/>
        </authorList>
    </citation>
    <scope>NUCLEOTIDE SEQUENCE [LARGE SCALE GENOMIC DNA]</scope>
    <source>
        <strain evidence="2 4">HO-9041</strain>
    </source>
</reference>
<name>A0A0U3HXE8_9MICC</name>
<evidence type="ECO:0000313" key="4">
    <source>
        <dbReference type="Proteomes" id="UP000057181"/>
    </source>
</evidence>
<feature type="chain" id="PRO_5044547223" evidence="1">
    <location>
        <begin position="31"/>
        <end position="76"/>
    </location>
</feature>
<evidence type="ECO:0000313" key="3">
    <source>
        <dbReference type="EMBL" id="GEO91548.1"/>
    </source>
</evidence>
<dbReference type="Proteomes" id="UP000057181">
    <property type="component" value="Chromosome"/>
</dbReference>
<keyword evidence="1" id="KW-0732">Signal</keyword>
<dbReference type="Proteomes" id="UP000321155">
    <property type="component" value="Unassembled WGS sequence"/>
</dbReference>
<dbReference type="EMBL" id="CP013254">
    <property type="protein sequence ID" value="ALU40032.1"/>
    <property type="molecule type" value="Genomic_DNA"/>
</dbReference>
<proteinExistence type="predicted"/>
<evidence type="ECO:0000313" key="5">
    <source>
        <dbReference type="Proteomes" id="UP000321155"/>
    </source>
</evidence>
<dbReference type="RefSeq" id="WP_058858737.1">
    <property type="nucleotide sequence ID" value="NZ_BJZR01000014.1"/>
</dbReference>
<evidence type="ECO:0000256" key="1">
    <source>
        <dbReference type="SAM" id="SignalP"/>
    </source>
</evidence>
<dbReference type="AlphaFoldDB" id="A0A0U3HXE8"/>
<dbReference type="STRING" id="446860.AS188_10080"/>
<sequence length="76" mass="8053">MSPRTLITRGLAATALATTMAITGIAPASAYSATVYYFATKARCEAKQPAYKSGWTSVSTCQPNGGGWSFRVVHYS</sequence>
<organism evidence="2 4">
    <name type="scientific">Kocuria flava</name>
    <dbReference type="NCBI Taxonomy" id="446860"/>
    <lineage>
        <taxon>Bacteria</taxon>
        <taxon>Bacillati</taxon>
        <taxon>Actinomycetota</taxon>
        <taxon>Actinomycetes</taxon>
        <taxon>Micrococcales</taxon>
        <taxon>Micrococcaceae</taxon>
        <taxon>Kocuria</taxon>
    </lineage>
</organism>